<keyword evidence="3" id="KW-1185">Reference proteome</keyword>
<accession>A0AAN8V666</accession>
<dbReference type="EMBL" id="JBAMMX010000018">
    <property type="protein sequence ID" value="KAK6923467.1"/>
    <property type="molecule type" value="Genomic_DNA"/>
</dbReference>
<proteinExistence type="predicted"/>
<gene>
    <name evidence="2" type="ORF">RJ641_011771</name>
</gene>
<reference evidence="2 3" key="1">
    <citation type="submission" date="2023-12" db="EMBL/GenBank/DDBJ databases">
        <title>A high-quality genome assembly for Dillenia turbinata (Dilleniales).</title>
        <authorList>
            <person name="Chanderbali A."/>
        </authorList>
    </citation>
    <scope>NUCLEOTIDE SEQUENCE [LARGE SCALE GENOMIC DNA]</scope>
    <source>
        <strain evidence="2">LSX21</strain>
        <tissue evidence="2">Leaf</tissue>
    </source>
</reference>
<feature type="signal peptide" evidence="1">
    <location>
        <begin position="1"/>
        <end position="22"/>
    </location>
</feature>
<name>A0AAN8V666_9MAGN</name>
<evidence type="ECO:0000256" key="1">
    <source>
        <dbReference type="SAM" id="SignalP"/>
    </source>
</evidence>
<sequence length="123" mass="13871">MERKYFGIFLVLLVLLASQGHASETTTARLSAELKASPEGNALERAAAAFVLNSITEWGNTSECSKKSSHSSKFRYKLSCDYFKVKKRTKSKSRIQWPHIRFTDAWRRATLSAKKNLASELGQ</sequence>
<organism evidence="2 3">
    <name type="scientific">Dillenia turbinata</name>
    <dbReference type="NCBI Taxonomy" id="194707"/>
    <lineage>
        <taxon>Eukaryota</taxon>
        <taxon>Viridiplantae</taxon>
        <taxon>Streptophyta</taxon>
        <taxon>Embryophyta</taxon>
        <taxon>Tracheophyta</taxon>
        <taxon>Spermatophyta</taxon>
        <taxon>Magnoliopsida</taxon>
        <taxon>eudicotyledons</taxon>
        <taxon>Gunneridae</taxon>
        <taxon>Pentapetalae</taxon>
        <taxon>Dilleniales</taxon>
        <taxon>Dilleniaceae</taxon>
        <taxon>Dillenia</taxon>
    </lineage>
</organism>
<feature type="chain" id="PRO_5043012524" evidence="1">
    <location>
        <begin position="23"/>
        <end position="123"/>
    </location>
</feature>
<dbReference type="Proteomes" id="UP001370490">
    <property type="component" value="Unassembled WGS sequence"/>
</dbReference>
<comment type="caution">
    <text evidence="2">The sequence shown here is derived from an EMBL/GenBank/DDBJ whole genome shotgun (WGS) entry which is preliminary data.</text>
</comment>
<evidence type="ECO:0000313" key="3">
    <source>
        <dbReference type="Proteomes" id="UP001370490"/>
    </source>
</evidence>
<dbReference type="AlphaFoldDB" id="A0AAN8V666"/>
<keyword evidence="1" id="KW-0732">Signal</keyword>
<evidence type="ECO:0000313" key="2">
    <source>
        <dbReference type="EMBL" id="KAK6923467.1"/>
    </source>
</evidence>
<protein>
    <submittedName>
        <fullName evidence="2">Uncharacterized protein</fullName>
    </submittedName>
</protein>